<dbReference type="OrthoDB" id="9773411at2"/>
<dbReference type="AlphaFoldDB" id="A0A3G9G5J9"/>
<feature type="region of interest" description="Disordered" evidence="1">
    <location>
        <begin position="32"/>
        <end position="53"/>
    </location>
</feature>
<protein>
    <submittedName>
        <fullName evidence="2">VCBS repeat domain protein</fullName>
    </submittedName>
</protein>
<sequence>MTISAKILRPLVLIVAPLAALMVYGCGGGGGGGGSSSGGGTGGGSSSSSSASQSSYVASSPITVSTRSGVFRTETAVTGLSGGGYAVAWTERTVVAGSPDTSGSAILYRVISNTGATLTTELTANTTTAGDQEKPVLLSLSGGGFVAAWADRGATAPVVRAQVFDANGVKQGSELRVNTRALSSSTVGTDTRVQLVSAGTGFMVAFRERAVNSTQVTTADEVRAQIFTATGATVGSELTLKGFPTGSIGGNVPAYTLIGLTDGTFALSYEEANNTLGLMQGKVQLYTAAGAASGNPIALNGGLEAMLPALVSLNSGRFAAIWSQRTTVQSLRAQAYSGAGAAYGTAATVNANAALSASYYGATGLSNGGYAVVYGYNSGLTGQLMSDDGTKLFTEFEITTATSFNGVNLGAGPNGFAVVWTEPNARNTDQPVILRIYNRQ</sequence>
<reference evidence="3" key="2">
    <citation type="journal article" date="2017" name="Plant Physiol. Biochem.">
        <title>Differential oxidative and antioxidative response of duckweed Lemna minor toward plant growth promoting/inhibiting bacteria.</title>
        <authorList>
            <person name="Ishizawa H."/>
            <person name="Kuroda M."/>
            <person name="Morikawa M."/>
            <person name="Ike M."/>
        </authorList>
    </citation>
    <scope>NUCLEOTIDE SEQUENCE [LARGE SCALE GENOMIC DNA]</scope>
    <source>
        <strain evidence="3">M6</strain>
    </source>
</reference>
<dbReference type="PROSITE" id="PS51257">
    <property type="entry name" value="PROKAR_LIPOPROTEIN"/>
    <property type="match status" value="1"/>
</dbReference>
<evidence type="ECO:0000313" key="3">
    <source>
        <dbReference type="Proteomes" id="UP000278756"/>
    </source>
</evidence>
<accession>A0A3G9G5J9</accession>
<proteinExistence type="predicted"/>
<name>A0A3G9G5J9_9CAUL</name>
<evidence type="ECO:0000313" key="2">
    <source>
        <dbReference type="EMBL" id="BBF79479.1"/>
    </source>
</evidence>
<dbReference type="EMBL" id="AP018827">
    <property type="protein sequence ID" value="BBF79479.1"/>
    <property type="molecule type" value="Genomic_DNA"/>
</dbReference>
<feature type="compositionally biased region" description="Gly residues" evidence="1">
    <location>
        <begin position="32"/>
        <end position="45"/>
    </location>
</feature>
<evidence type="ECO:0000256" key="1">
    <source>
        <dbReference type="SAM" id="MobiDB-lite"/>
    </source>
</evidence>
<dbReference type="RefSeq" id="WP_126419481.1">
    <property type="nucleotide sequence ID" value="NZ_AP018827.1"/>
</dbReference>
<reference evidence="3" key="1">
    <citation type="journal article" date="2017" name="Biotechnol. Biofuels">
        <title>Evaluation of environmental bacterial communities as a factor affecting the growth of duckweed Lemna minor.</title>
        <authorList>
            <person name="Ishizawa H."/>
            <person name="Kuroda M."/>
            <person name="Morikawa M."/>
            <person name="Ike M."/>
        </authorList>
    </citation>
    <scope>NUCLEOTIDE SEQUENCE [LARGE SCALE GENOMIC DNA]</scope>
    <source>
        <strain evidence="3">M6</strain>
    </source>
</reference>
<organism evidence="2 3">
    <name type="scientific">Asticcacaulis excentricus</name>
    <dbReference type="NCBI Taxonomy" id="78587"/>
    <lineage>
        <taxon>Bacteria</taxon>
        <taxon>Pseudomonadati</taxon>
        <taxon>Pseudomonadota</taxon>
        <taxon>Alphaproteobacteria</taxon>
        <taxon>Caulobacterales</taxon>
        <taxon>Caulobacteraceae</taxon>
        <taxon>Asticcacaulis</taxon>
    </lineage>
</organism>
<dbReference type="Proteomes" id="UP000278756">
    <property type="component" value="Chromosome 1"/>
</dbReference>
<gene>
    <name evidence="2" type="ORF">EM6_0045</name>
</gene>